<accession>A0A096FFN6</accession>
<dbReference type="SMART" id="SM00346">
    <property type="entry name" value="HTH_ICLR"/>
    <property type="match status" value="1"/>
</dbReference>
<dbReference type="SUPFAM" id="SSF55781">
    <property type="entry name" value="GAF domain-like"/>
    <property type="match status" value="1"/>
</dbReference>
<protein>
    <submittedName>
        <fullName evidence="6">IclR family transcriptional regulator</fullName>
    </submittedName>
</protein>
<keyword evidence="3" id="KW-0804">Transcription</keyword>
<dbReference type="InterPro" id="IPR036388">
    <property type="entry name" value="WH-like_DNA-bd_sf"/>
</dbReference>
<dbReference type="InterPro" id="IPR036390">
    <property type="entry name" value="WH_DNA-bd_sf"/>
</dbReference>
<dbReference type="Proteomes" id="UP000029553">
    <property type="component" value="Unassembled WGS sequence"/>
</dbReference>
<organism evidence="6 7">
    <name type="scientific">Comamonas testosteroni</name>
    <name type="common">Pseudomonas testosteroni</name>
    <dbReference type="NCBI Taxonomy" id="285"/>
    <lineage>
        <taxon>Bacteria</taxon>
        <taxon>Pseudomonadati</taxon>
        <taxon>Pseudomonadota</taxon>
        <taxon>Betaproteobacteria</taxon>
        <taxon>Burkholderiales</taxon>
        <taxon>Comamonadaceae</taxon>
        <taxon>Comamonas</taxon>
    </lineage>
</organism>
<dbReference type="EMBL" id="AWOR01000049">
    <property type="protein sequence ID" value="KGH28533.1"/>
    <property type="molecule type" value="Genomic_DNA"/>
</dbReference>
<dbReference type="PROSITE" id="PS51077">
    <property type="entry name" value="HTH_ICLR"/>
    <property type="match status" value="1"/>
</dbReference>
<dbReference type="PROSITE" id="PS51078">
    <property type="entry name" value="ICLR_ED"/>
    <property type="match status" value="1"/>
</dbReference>
<gene>
    <name evidence="6" type="ORF">P353_15170</name>
</gene>
<dbReference type="Pfam" id="PF01614">
    <property type="entry name" value="IclR_C"/>
    <property type="match status" value="1"/>
</dbReference>
<evidence type="ECO:0000313" key="7">
    <source>
        <dbReference type="Proteomes" id="UP000029553"/>
    </source>
</evidence>
<dbReference type="InterPro" id="IPR005471">
    <property type="entry name" value="Tscrpt_reg_IclR_N"/>
</dbReference>
<dbReference type="InterPro" id="IPR014757">
    <property type="entry name" value="Tscrpt_reg_IclR_C"/>
</dbReference>
<evidence type="ECO:0000256" key="3">
    <source>
        <dbReference type="ARBA" id="ARBA00023163"/>
    </source>
</evidence>
<dbReference type="RefSeq" id="WP_034370701.1">
    <property type="nucleotide sequence ID" value="NZ_AWOR01000049.1"/>
</dbReference>
<proteinExistence type="predicted"/>
<name>A0A096FFN6_COMTE</name>
<keyword evidence="2" id="KW-0238">DNA-binding</keyword>
<feature type="domain" description="HTH iclR-type" evidence="4">
    <location>
        <begin position="27"/>
        <end position="89"/>
    </location>
</feature>
<dbReference type="GO" id="GO:0045892">
    <property type="term" value="P:negative regulation of DNA-templated transcription"/>
    <property type="evidence" value="ECO:0007669"/>
    <property type="project" value="TreeGrafter"/>
</dbReference>
<sequence length="286" mass="30151">MSRPSKASSFMHAGDLGQTALSKGDTVSALERGIAVLRCFSRTDRVLSNTELSERTGIPKPTVTRLAATLVSLGLLRQNAATESFELAAGVVSMAQAFLSGLDVRARARPHMQTLADLTGGTVLLAVRDGLEMVLIEVSRPRMSMISSTLDVGSRVPLPNSALGRAYLAGVDERERAQLIETLHLSRGSEWPRLLPGLDSALAEAGRCGYAGSFGEWHREIGSLATPIQGPNGEVMALNCGGPAFAFNAEKLHGEVAKPLLATAASIAQDIGGGLPLSQSLQRRTP</sequence>
<dbReference type="Pfam" id="PF09339">
    <property type="entry name" value="HTH_IclR"/>
    <property type="match status" value="1"/>
</dbReference>
<dbReference type="AlphaFoldDB" id="A0A096FFN6"/>
<evidence type="ECO:0000256" key="2">
    <source>
        <dbReference type="ARBA" id="ARBA00023125"/>
    </source>
</evidence>
<dbReference type="GO" id="GO:0003677">
    <property type="term" value="F:DNA binding"/>
    <property type="evidence" value="ECO:0007669"/>
    <property type="project" value="UniProtKB-KW"/>
</dbReference>
<feature type="domain" description="IclR-ED" evidence="5">
    <location>
        <begin position="90"/>
        <end position="273"/>
    </location>
</feature>
<dbReference type="InterPro" id="IPR050707">
    <property type="entry name" value="HTH_MetabolicPath_Reg"/>
</dbReference>
<dbReference type="Gene3D" id="3.30.450.40">
    <property type="match status" value="1"/>
</dbReference>
<evidence type="ECO:0000313" key="6">
    <source>
        <dbReference type="EMBL" id="KGH28533.1"/>
    </source>
</evidence>
<reference evidence="6 7" key="1">
    <citation type="submission" date="2013-09" db="EMBL/GenBank/DDBJ databases">
        <title>High correlation between genotypes and phenotypes of environmental bacteria Comamonas testosteroni strains.</title>
        <authorList>
            <person name="Liu L."/>
            <person name="Zhu W."/>
            <person name="Xia X."/>
            <person name="Xu B."/>
            <person name="Luo M."/>
            <person name="Wang G."/>
        </authorList>
    </citation>
    <scope>NUCLEOTIDE SEQUENCE [LARGE SCALE GENOMIC DNA]</scope>
    <source>
        <strain evidence="6 7">JL40</strain>
    </source>
</reference>
<evidence type="ECO:0000256" key="1">
    <source>
        <dbReference type="ARBA" id="ARBA00023015"/>
    </source>
</evidence>
<dbReference type="SUPFAM" id="SSF46785">
    <property type="entry name" value="Winged helix' DNA-binding domain"/>
    <property type="match status" value="1"/>
</dbReference>
<dbReference type="InterPro" id="IPR029016">
    <property type="entry name" value="GAF-like_dom_sf"/>
</dbReference>
<dbReference type="PANTHER" id="PTHR30136">
    <property type="entry name" value="HELIX-TURN-HELIX TRANSCRIPTIONAL REGULATOR, ICLR FAMILY"/>
    <property type="match status" value="1"/>
</dbReference>
<evidence type="ECO:0000259" key="5">
    <source>
        <dbReference type="PROSITE" id="PS51078"/>
    </source>
</evidence>
<dbReference type="GO" id="GO:0003700">
    <property type="term" value="F:DNA-binding transcription factor activity"/>
    <property type="evidence" value="ECO:0007669"/>
    <property type="project" value="TreeGrafter"/>
</dbReference>
<keyword evidence="1" id="KW-0805">Transcription regulation</keyword>
<dbReference type="Gene3D" id="1.10.10.10">
    <property type="entry name" value="Winged helix-like DNA-binding domain superfamily/Winged helix DNA-binding domain"/>
    <property type="match status" value="1"/>
</dbReference>
<evidence type="ECO:0000259" key="4">
    <source>
        <dbReference type="PROSITE" id="PS51077"/>
    </source>
</evidence>
<comment type="caution">
    <text evidence="6">The sequence shown here is derived from an EMBL/GenBank/DDBJ whole genome shotgun (WGS) entry which is preliminary data.</text>
</comment>
<dbReference type="PANTHER" id="PTHR30136:SF33">
    <property type="entry name" value="TRANSCRIPTIONAL REGULATORY PROTEIN"/>
    <property type="match status" value="1"/>
</dbReference>